<sequence>MFTILSIVSSVVIRVSVVDMCVGLVADGYFSLVTHFAHDLGPDFEPYFYNTLLLLVQLSSNDNISIVEWTFNCFAYLFKFLSRLLTTDLKPTYDVLAPILGKTQQKKHVARYAAESMSFLVRKCTGDSLTDIADHIILDVMTTRRAQFSKAAIDLFTNAMASSGNNLHSKTPPIISAVLNACAAQEDQEYSSDFASGLVASLLHHVRAESSSLLYAPVLEFVDNRCEKNLVLCTRLVFVLAGLRQGSRVNDWMAVYEQGIKVINVMGDSKDQHQTEDELMKASMNACISILQNADFRASSANHRKLLDSAFELYSAKNFLAFSDALMNQSQKAFKEFMRSYIDKYLKLYWNGNELSIALFLNHAHQLRLVENGSITFSAPLNIESSEFSKSIKQKVDALSKSNKLGSESELFSLWVYIQLYTFALSPEPIKDTLQGLLKRLQGVAVKEGLEHLRNAVLGKTLSLLSTFATSDLDDYMPGLKDKLACYRHSNIFLQGYLDMLNKLKASKKTISKAEADELIDLLKDGVRSSSADCRGLTLSISAILYDLTGTEVPRVVSTCQLVNQIPIDVSNARNLALHIRNAGTQFNATGTDVISDKLVPGFFFGLLTLRFKPAWDAVGETVEKISSKAPDDIWALAWKWLAYDEIETFGLFSGVEEFESVSKEFETKTHVFCTNLNNVSDTTTNTLQRYSRPDDCLKVETAESLEPAELPPFLRTRTLEVLSKVPRIAEQHAKYLVPYILRDDDDDLEDSKAVLSSTWSQNDRIALLDIFGQFTNAKSLYRADDVYQRYLYLLGSKVTKIQQKALTCILTFKDPVVRKYKDNLSNLLDDTQFKDELTNFVRRSGEDEGTIHQEDREEILPLVIRILFGRGQVAKAGGVKQGRRFAVINSLNNVEGQFVRMFVSLASENLDCQGFLKKSADGVFVIDKNHPALSMEEKHIRREHGFVTMMEDILKQMHGKVEVAVNEIMEPLIYSLYHSQVADLSQVDDTSLTSKSIRSIRNLGLKCLDMVFQYFEKVDWSKYFGTIYEQFIQPKLSNFGPDNVGQVSSLMRVISTLSTTSKLASLLTWDDFAIPKALFDCVNHDSVKDSVVELVIQTMDNIVELEASETRKKLIQVCAPVLLSRLAFLFERESDNKLMELESGILVKLLPESEVDEVVRQKLVSVSMAALDKSTSQIRISVKASILKVLTGLLDERCTEEEVVSIYTTLSKLFKQFSDRTARANLAELYDTFGERSDKLARAGELVLELNAFSRKRLGLPDFDRRLAAFSKINENVYAELSPLEWLPILYNMLFFIKDPEELALRTGASYSLKRFIDAISMKQTAEEAQPYVDILDEVIIPALKLGLRDTTELYRFEFIDILGHLVKGCQWYHGLDDMKCLLFQGDDEANFFYNISHVQVHRRQRAVRRLGGFASRGQLKDTSIAHYLLPIIEHFVTDTSGEGHNLSTESVRAIGILCRHLSWNQYRAITKRYVGYVNNRKEYMKVNIKLIDTVADALSEPFDASKHNNEEGENDSTMDEDAVEGAVNLAENLPNTDKLSNFIIDDIVPKMQAVLSSRKQEDEDTLTIRIPLAIPIVKLIKVLPDDLIEVRLPGVLTGFCQILRAKSQELRDMLRRSLGTIAGILGAKYLVFIIRELKGALRRGTQLHVLGYTVHYLLTEMTDVLKHGDLDDSVGLISEIMMEDIFGVTGSEKDEENYRTQMKEVKHTKSFDNGSLLARNISLSKFGSIIEPIKAILLYEKLTAQIERKIEELLFRVSEGLHHNEEIADQKVLKMCHELFEIIENVHKEEEERKAREVENFKDQHQKEVDEHFTVTLDSRHWEERSGELHVQNLHVLKKFILDALYTVFKRTESLMTPENVMGFIPYIESGLYANFEDVQIGALRLLTFVCTLKLPNMDEKYKAYGRHTLNLIKSCSETNSELCQSSLKMLAALIRQKEGFSMKDSALAYVLQRIKPDLEEPNKQGVTFRFIKAVLSRKIVMSEVYDVMDRIAQVMITNQSGVIQDSCRSAYFQFLTEYPQGQGRLNKQLQFLVSNLNYSASNGRLSVMKMINLLVTKVSNDQIDEFSSTFFAALVLVIVKDSETQCRKAAADIIGEILSGASESQRKQMENYCIKWISNDEKPALVRGGMQAAGIYFTQVTPKRDHNRELLKLCEDKIMESMKKGKSDSQETVDWQVLYSSLQLLTKIVDVHTTRAFSSEYESMWTLVENTLLYPHTWVRAVASRLMGKLYAQVGDNNNKAANISVVQPKNLQTTAFKFVRQLGASGLNDDDGLQLVKNLVFISRKWEEHNTLFQNPKKGHEQDSEPESDEEDEGAALPEQKMALDWLVQKVSSVLRNEKRAEERKASKQSAIQFLAGVIQLVTKDRLKDLSYTLIMAFYPLQTSEEEKHAEFKDLCSEALKMLEDKLGTSDFLNDYAKVREAIQARRVQRKTKRSIMAVTDPELYAKRKLKKHMHERQKRKQIKDESGYYHGKKKKRS</sequence>
<dbReference type="InterPro" id="IPR052575">
    <property type="entry name" value="SSU_processome_comp_20"/>
</dbReference>
<comment type="caution">
    <text evidence="6">The sequence shown here is derived from an EMBL/GenBank/DDBJ whole genome shotgun (WGS) entry which is preliminary data.</text>
</comment>
<dbReference type="Pfam" id="PF20416">
    <property type="entry name" value="UTP20"/>
    <property type="match status" value="1"/>
</dbReference>
<name>A0A642VCU2_9ASCO</name>
<dbReference type="VEuPathDB" id="FungiDB:TRICI_001040"/>
<feature type="domain" description="U3 small nucleolar RNA-associated protein 20 N-terminal" evidence="3">
    <location>
        <begin position="760"/>
        <end position="1352"/>
    </location>
</feature>
<dbReference type="PANTHER" id="PTHR17695:SF11">
    <property type="entry name" value="SMALL SUBUNIT PROCESSOME COMPONENT 20 HOMOLOG"/>
    <property type="match status" value="1"/>
</dbReference>
<evidence type="ECO:0000259" key="4">
    <source>
        <dbReference type="Pfam" id="PF20416"/>
    </source>
</evidence>
<feature type="domain" description="U3 small nucleolar RNA-associated protein 20 C-terminal" evidence="5">
    <location>
        <begin position="2178"/>
        <end position="2466"/>
    </location>
</feature>
<evidence type="ECO:0000313" key="7">
    <source>
        <dbReference type="Proteomes" id="UP000761534"/>
    </source>
</evidence>
<evidence type="ECO:0000256" key="1">
    <source>
        <dbReference type="SAM" id="MobiDB-lite"/>
    </source>
</evidence>
<organism evidence="6 7">
    <name type="scientific">Trichomonascus ciferrii</name>
    <dbReference type="NCBI Taxonomy" id="44093"/>
    <lineage>
        <taxon>Eukaryota</taxon>
        <taxon>Fungi</taxon>
        <taxon>Dikarya</taxon>
        <taxon>Ascomycota</taxon>
        <taxon>Saccharomycotina</taxon>
        <taxon>Dipodascomycetes</taxon>
        <taxon>Dipodascales</taxon>
        <taxon>Trichomonascaceae</taxon>
        <taxon>Trichomonascus</taxon>
        <taxon>Trichomonascus ciferrii complex</taxon>
    </lineage>
</organism>
<feature type="compositionally biased region" description="Acidic residues" evidence="1">
    <location>
        <begin position="2308"/>
        <end position="2318"/>
    </location>
</feature>
<accession>A0A642VCU2</accession>
<dbReference type="SUPFAM" id="SSF48371">
    <property type="entry name" value="ARM repeat"/>
    <property type="match status" value="2"/>
</dbReference>
<keyword evidence="2" id="KW-0732">Signal</keyword>
<evidence type="ECO:0000256" key="2">
    <source>
        <dbReference type="SAM" id="SignalP"/>
    </source>
</evidence>
<evidence type="ECO:0000259" key="3">
    <source>
        <dbReference type="Pfam" id="PF07539"/>
    </source>
</evidence>
<reference evidence="6" key="1">
    <citation type="journal article" date="2019" name="G3 (Bethesda)">
        <title>Genome Assemblies of Two Rare Opportunistic Yeast Pathogens: Diutina rugosa (syn. Candida rugosa) and Trichomonascus ciferrii (syn. Candida ciferrii).</title>
        <authorList>
            <person name="Mixao V."/>
            <person name="Saus E."/>
            <person name="Hansen A.P."/>
            <person name="Lass-Florl C."/>
            <person name="Gabaldon T."/>
        </authorList>
    </citation>
    <scope>NUCLEOTIDE SEQUENCE</scope>
    <source>
        <strain evidence="6">CBS 4856</strain>
    </source>
</reference>
<dbReference type="Pfam" id="PF23099">
    <property type="entry name" value="UTP20_C"/>
    <property type="match status" value="1"/>
</dbReference>
<dbReference type="InterPro" id="IPR046523">
    <property type="entry name" value="UTP20_dom"/>
</dbReference>
<dbReference type="GO" id="GO:0032040">
    <property type="term" value="C:small-subunit processome"/>
    <property type="evidence" value="ECO:0007669"/>
    <property type="project" value="TreeGrafter"/>
</dbReference>
<feature type="signal peptide" evidence="2">
    <location>
        <begin position="1"/>
        <end position="17"/>
    </location>
</feature>
<dbReference type="InterPro" id="IPR011989">
    <property type="entry name" value="ARM-like"/>
</dbReference>
<gene>
    <name evidence="6" type="ORF">TRICI_001040</name>
</gene>
<dbReference type="InterPro" id="IPR016024">
    <property type="entry name" value="ARM-type_fold"/>
</dbReference>
<dbReference type="InterPro" id="IPR011430">
    <property type="entry name" value="UTP20_N"/>
</dbReference>
<evidence type="ECO:0000313" key="6">
    <source>
        <dbReference type="EMBL" id="KAA8916804.1"/>
    </source>
</evidence>
<proteinExistence type="predicted"/>
<dbReference type="GO" id="GO:0030686">
    <property type="term" value="C:90S preribosome"/>
    <property type="evidence" value="ECO:0007669"/>
    <property type="project" value="TreeGrafter"/>
</dbReference>
<evidence type="ECO:0000259" key="5">
    <source>
        <dbReference type="Pfam" id="PF23099"/>
    </source>
</evidence>
<feature type="chain" id="PRO_5025034065" evidence="2">
    <location>
        <begin position="18"/>
        <end position="2482"/>
    </location>
</feature>
<feature type="compositionally biased region" description="Basic residues" evidence="1">
    <location>
        <begin position="2452"/>
        <end position="2466"/>
    </location>
</feature>
<protein>
    <submittedName>
        <fullName evidence="6">Uncharacterized protein</fullName>
    </submittedName>
</protein>
<feature type="domain" description="U3 small nucleolar RNA-associated protein 20" evidence="4">
    <location>
        <begin position="1562"/>
        <end position="1781"/>
    </location>
</feature>
<dbReference type="Proteomes" id="UP000761534">
    <property type="component" value="Unassembled WGS sequence"/>
</dbReference>
<dbReference type="Pfam" id="PF07539">
    <property type="entry name" value="UTP20_N"/>
    <property type="match status" value="1"/>
</dbReference>
<feature type="region of interest" description="Disordered" evidence="1">
    <location>
        <begin position="2452"/>
        <end position="2482"/>
    </location>
</feature>
<dbReference type="InterPro" id="IPR057525">
    <property type="entry name" value="UTP20_C"/>
</dbReference>
<dbReference type="Gene3D" id="1.25.10.10">
    <property type="entry name" value="Leucine-rich Repeat Variant"/>
    <property type="match status" value="3"/>
</dbReference>
<dbReference type="EMBL" id="SWFS01000080">
    <property type="protein sequence ID" value="KAA8916804.1"/>
    <property type="molecule type" value="Genomic_DNA"/>
</dbReference>
<feature type="region of interest" description="Disordered" evidence="1">
    <location>
        <begin position="2296"/>
        <end position="2319"/>
    </location>
</feature>
<dbReference type="OrthoDB" id="360653at2759"/>
<dbReference type="PANTHER" id="PTHR17695">
    <property type="entry name" value="SMALL SUBUNIT PROCESSOME COMPONENT 20 HOMOLOG"/>
    <property type="match status" value="1"/>
</dbReference>
<keyword evidence="7" id="KW-1185">Reference proteome</keyword>